<evidence type="ECO:0000256" key="3">
    <source>
        <dbReference type="ARBA" id="ARBA00022692"/>
    </source>
</evidence>
<dbReference type="EMBL" id="WJXA01000010">
    <property type="protein sequence ID" value="KAF7130101.1"/>
    <property type="molecule type" value="Genomic_DNA"/>
</dbReference>
<dbReference type="Proteomes" id="UP000626092">
    <property type="component" value="Unassembled WGS sequence"/>
</dbReference>
<sequence length="317" mass="35094">MFKGYCIDVFMAALNLLPYALPYKLIPFGDGVNNPSCTELVRLITAGVYDAAIADIAIITNRSRMVDCTQPYIEFGLVVVAPVKKLNSDAWAFLRPFSGSMWIVTGVFFLLVGTVVWILDHRLNDDFRGPPRKQVVTILCELGIQESRLIALNSPEEYAEALKKGPNNGGVAALVDESIDRTLPLFALRIQYSCSQGAKLAVDRLQLKSFSGLFIICGLACLLALLVYFVKMVGQYIRHYSGEEPESSGSSRSSHFQTFLTFGDEKEEDVKNRSKRRQLERDSNRNNDSGMESTSAASNRRCTEMASNRSVSFGSGV</sequence>
<keyword evidence="3 12" id="KW-0812">Transmembrane</keyword>
<organism evidence="14 15">
    <name type="scientific">Rhododendron simsii</name>
    <name type="common">Sims's rhododendron</name>
    <dbReference type="NCBI Taxonomy" id="118357"/>
    <lineage>
        <taxon>Eukaryota</taxon>
        <taxon>Viridiplantae</taxon>
        <taxon>Streptophyta</taxon>
        <taxon>Embryophyta</taxon>
        <taxon>Tracheophyta</taxon>
        <taxon>Spermatophyta</taxon>
        <taxon>Magnoliopsida</taxon>
        <taxon>eudicotyledons</taxon>
        <taxon>Gunneridae</taxon>
        <taxon>Pentapetalae</taxon>
        <taxon>asterids</taxon>
        <taxon>Ericales</taxon>
        <taxon>Ericaceae</taxon>
        <taxon>Ericoideae</taxon>
        <taxon>Rhodoreae</taxon>
        <taxon>Rhododendron</taxon>
    </lineage>
</organism>
<keyword evidence="2" id="KW-0813">Transport</keyword>
<keyword evidence="10" id="KW-0407">Ion channel</keyword>
<feature type="domain" description="Ionotropic glutamate receptor C-terminal" evidence="13">
    <location>
        <begin position="1"/>
        <end position="212"/>
    </location>
</feature>
<proteinExistence type="predicted"/>
<keyword evidence="9" id="KW-1071">Ligand-gated ion channel</keyword>
<keyword evidence="15" id="KW-1185">Reference proteome</keyword>
<evidence type="ECO:0000256" key="8">
    <source>
        <dbReference type="ARBA" id="ARBA00023180"/>
    </source>
</evidence>
<keyword evidence="4 12" id="KW-1133">Transmembrane helix</keyword>
<keyword evidence="5" id="KW-0406">Ion transport</keyword>
<evidence type="ECO:0000256" key="4">
    <source>
        <dbReference type="ARBA" id="ARBA00022989"/>
    </source>
</evidence>
<dbReference type="Gene3D" id="3.40.190.10">
    <property type="entry name" value="Periplasmic binding protein-like II"/>
    <property type="match status" value="1"/>
</dbReference>
<comment type="caution">
    <text evidence="14">The sequence shown here is derived from an EMBL/GenBank/DDBJ whole genome shotgun (WGS) entry which is preliminary data.</text>
</comment>
<feature type="compositionally biased region" description="Polar residues" evidence="11">
    <location>
        <begin position="286"/>
        <end position="317"/>
    </location>
</feature>
<evidence type="ECO:0000256" key="10">
    <source>
        <dbReference type="ARBA" id="ARBA00023303"/>
    </source>
</evidence>
<dbReference type="AlphaFoldDB" id="A0A834GF54"/>
<evidence type="ECO:0000313" key="15">
    <source>
        <dbReference type="Proteomes" id="UP000626092"/>
    </source>
</evidence>
<dbReference type="Gene3D" id="1.10.287.70">
    <property type="match status" value="1"/>
</dbReference>
<feature type="transmembrane region" description="Helical" evidence="12">
    <location>
        <begin position="101"/>
        <end position="119"/>
    </location>
</feature>
<name>A0A834GF54_RHOSS</name>
<evidence type="ECO:0000259" key="13">
    <source>
        <dbReference type="SMART" id="SM00079"/>
    </source>
</evidence>
<evidence type="ECO:0000313" key="14">
    <source>
        <dbReference type="EMBL" id="KAF7130101.1"/>
    </source>
</evidence>
<keyword evidence="8" id="KW-0325">Glycoprotein</keyword>
<gene>
    <name evidence="14" type="ORF">RHSIM_Rhsim10G0193300</name>
</gene>
<feature type="transmembrane region" description="Helical" evidence="12">
    <location>
        <begin position="210"/>
        <end position="230"/>
    </location>
</feature>
<dbReference type="InterPro" id="IPR015683">
    <property type="entry name" value="Ionotropic_Glu_rcpt"/>
</dbReference>
<dbReference type="GO" id="GO:0015276">
    <property type="term" value="F:ligand-gated monoatomic ion channel activity"/>
    <property type="evidence" value="ECO:0007669"/>
    <property type="project" value="InterPro"/>
</dbReference>
<evidence type="ECO:0000256" key="2">
    <source>
        <dbReference type="ARBA" id="ARBA00022448"/>
    </source>
</evidence>
<dbReference type="SUPFAM" id="SSF53850">
    <property type="entry name" value="Periplasmic binding protein-like II"/>
    <property type="match status" value="1"/>
</dbReference>
<dbReference type="GO" id="GO:0016020">
    <property type="term" value="C:membrane"/>
    <property type="evidence" value="ECO:0007669"/>
    <property type="project" value="UniProtKB-SubCell"/>
</dbReference>
<dbReference type="SMART" id="SM00079">
    <property type="entry name" value="PBPe"/>
    <property type="match status" value="1"/>
</dbReference>
<evidence type="ECO:0000256" key="11">
    <source>
        <dbReference type="SAM" id="MobiDB-lite"/>
    </source>
</evidence>
<keyword evidence="7" id="KW-0675">Receptor</keyword>
<evidence type="ECO:0000256" key="1">
    <source>
        <dbReference type="ARBA" id="ARBA00004141"/>
    </source>
</evidence>
<dbReference type="FunFam" id="3.40.190.10:FF:000054">
    <property type="entry name" value="Glutamate receptor"/>
    <property type="match status" value="1"/>
</dbReference>
<dbReference type="OrthoDB" id="5984008at2759"/>
<dbReference type="PANTHER" id="PTHR18966">
    <property type="entry name" value="IONOTROPIC GLUTAMATE RECEPTOR"/>
    <property type="match status" value="1"/>
</dbReference>
<feature type="compositionally biased region" description="Basic and acidic residues" evidence="11">
    <location>
        <begin position="268"/>
        <end position="285"/>
    </location>
</feature>
<evidence type="ECO:0000256" key="7">
    <source>
        <dbReference type="ARBA" id="ARBA00023170"/>
    </source>
</evidence>
<feature type="region of interest" description="Disordered" evidence="11">
    <location>
        <begin position="266"/>
        <end position="317"/>
    </location>
</feature>
<accession>A0A834GF54</accession>
<evidence type="ECO:0000256" key="12">
    <source>
        <dbReference type="SAM" id="Phobius"/>
    </source>
</evidence>
<evidence type="ECO:0000256" key="5">
    <source>
        <dbReference type="ARBA" id="ARBA00023065"/>
    </source>
</evidence>
<comment type="subcellular location">
    <subcellularLocation>
        <location evidence="1">Membrane</location>
        <topology evidence="1">Multi-pass membrane protein</topology>
    </subcellularLocation>
</comment>
<reference evidence="14" key="1">
    <citation type="submission" date="2019-11" db="EMBL/GenBank/DDBJ databases">
        <authorList>
            <person name="Liu Y."/>
            <person name="Hou J."/>
            <person name="Li T.-Q."/>
            <person name="Guan C.-H."/>
            <person name="Wu X."/>
            <person name="Wu H.-Z."/>
            <person name="Ling F."/>
            <person name="Zhang R."/>
            <person name="Shi X.-G."/>
            <person name="Ren J.-P."/>
            <person name="Chen E.-F."/>
            <person name="Sun J.-M."/>
        </authorList>
    </citation>
    <scope>NUCLEOTIDE SEQUENCE</scope>
    <source>
        <strain evidence="14">Adult_tree_wgs_1</strain>
        <tissue evidence="14">Leaves</tissue>
    </source>
</reference>
<evidence type="ECO:0000256" key="6">
    <source>
        <dbReference type="ARBA" id="ARBA00023136"/>
    </source>
</evidence>
<protein>
    <recommendedName>
        <fullName evidence="13">Ionotropic glutamate receptor C-terminal domain-containing protein</fullName>
    </recommendedName>
</protein>
<evidence type="ECO:0000256" key="9">
    <source>
        <dbReference type="ARBA" id="ARBA00023286"/>
    </source>
</evidence>
<keyword evidence="6 12" id="KW-0472">Membrane</keyword>
<dbReference type="InterPro" id="IPR001320">
    <property type="entry name" value="Iontro_rcpt_C"/>
</dbReference>